<comment type="caution">
    <text evidence="1">The sequence shown here is derived from an EMBL/GenBank/DDBJ whole genome shotgun (WGS) entry which is preliminary data.</text>
</comment>
<gene>
    <name evidence="1" type="ORF">BWK73_38410</name>
</gene>
<protein>
    <submittedName>
        <fullName evidence="1">Uncharacterized protein</fullName>
    </submittedName>
</protein>
<dbReference type="Proteomes" id="UP000192491">
    <property type="component" value="Unassembled WGS sequence"/>
</dbReference>
<organism evidence="1 2">
    <name type="scientific">Thiothrix lacustris</name>
    <dbReference type="NCBI Taxonomy" id="525917"/>
    <lineage>
        <taxon>Bacteria</taxon>
        <taxon>Pseudomonadati</taxon>
        <taxon>Pseudomonadota</taxon>
        <taxon>Gammaproteobacteria</taxon>
        <taxon>Thiotrichales</taxon>
        <taxon>Thiotrichaceae</taxon>
        <taxon>Thiothrix</taxon>
    </lineage>
</organism>
<proteinExistence type="predicted"/>
<accession>A0A1Y1QEI5</accession>
<reference evidence="1 2" key="1">
    <citation type="submission" date="2017-01" db="EMBL/GenBank/DDBJ databases">
        <title>Novel large sulfur bacteria in the metagenomes of groundwater-fed chemosynthetic microbial mats in the Lake Huron basin.</title>
        <authorList>
            <person name="Sharrar A.M."/>
            <person name="Flood B.E."/>
            <person name="Bailey J.V."/>
            <person name="Jones D.S."/>
            <person name="Biddanda B."/>
            <person name="Ruberg S.A."/>
            <person name="Marcus D.N."/>
            <person name="Dick G.J."/>
        </authorList>
    </citation>
    <scope>NUCLEOTIDE SEQUENCE [LARGE SCALE GENOMIC DNA]</scope>
    <source>
        <strain evidence="1">A8</strain>
    </source>
</reference>
<dbReference type="AlphaFoldDB" id="A0A1Y1QEI5"/>
<evidence type="ECO:0000313" key="1">
    <source>
        <dbReference type="EMBL" id="OQX03771.1"/>
    </source>
</evidence>
<evidence type="ECO:0000313" key="2">
    <source>
        <dbReference type="Proteomes" id="UP000192491"/>
    </source>
</evidence>
<name>A0A1Y1QEI5_9GAMM</name>
<sequence>MASTTKTFTISGSVWVNKEWEECLLVDVRANTVKQAMERFATKHKSFFLRHWKFEVHQWNSDKPDYFTFYRDLVSGKFQQENPVTANGV</sequence>
<dbReference type="EMBL" id="MTEJ01000381">
    <property type="protein sequence ID" value="OQX03771.1"/>
    <property type="molecule type" value="Genomic_DNA"/>
</dbReference>